<evidence type="ECO:0000313" key="8">
    <source>
        <dbReference type="EMBL" id="KAL1493450.1"/>
    </source>
</evidence>
<dbReference type="Proteomes" id="UP001566132">
    <property type="component" value="Unassembled WGS sequence"/>
</dbReference>
<evidence type="ECO:0000256" key="7">
    <source>
        <dbReference type="RuleBase" id="RU361113"/>
    </source>
</evidence>
<evidence type="ECO:0000256" key="2">
    <source>
        <dbReference type="ARBA" id="ARBA00007467"/>
    </source>
</evidence>
<accession>A0ABD1EG59</accession>
<dbReference type="InterPro" id="IPR018460">
    <property type="entry name" value="Battenin_disease_Cln3_subgr"/>
</dbReference>
<evidence type="ECO:0000256" key="1">
    <source>
        <dbReference type="ARBA" id="ARBA00004127"/>
    </source>
</evidence>
<dbReference type="PRINTS" id="PR01315">
    <property type="entry name" value="BATTENIN"/>
</dbReference>
<organism evidence="8 9">
    <name type="scientific">Hypothenemus hampei</name>
    <name type="common">Coffee berry borer</name>
    <dbReference type="NCBI Taxonomy" id="57062"/>
    <lineage>
        <taxon>Eukaryota</taxon>
        <taxon>Metazoa</taxon>
        <taxon>Ecdysozoa</taxon>
        <taxon>Arthropoda</taxon>
        <taxon>Hexapoda</taxon>
        <taxon>Insecta</taxon>
        <taxon>Pterygota</taxon>
        <taxon>Neoptera</taxon>
        <taxon>Endopterygota</taxon>
        <taxon>Coleoptera</taxon>
        <taxon>Polyphaga</taxon>
        <taxon>Cucujiformia</taxon>
        <taxon>Curculionidae</taxon>
        <taxon>Scolytinae</taxon>
        <taxon>Hypothenemus</taxon>
    </lineage>
</organism>
<dbReference type="GO" id="GO:0012505">
    <property type="term" value="C:endomembrane system"/>
    <property type="evidence" value="ECO:0007669"/>
    <property type="project" value="UniProtKB-SubCell"/>
</dbReference>
<dbReference type="InterPro" id="IPR036259">
    <property type="entry name" value="MFS_trans_sf"/>
</dbReference>
<dbReference type="SUPFAM" id="SSF103473">
    <property type="entry name" value="MFS general substrate transporter"/>
    <property type="match status" value="1"/>
</dbReference>
<dbReference type="EMBL" id="JBDJPC010000008">
    <property type="protein sequence ID" value="KAL1493450.1"/>
    <property type="molecule type" value="Genomic_DNA"/>
</dbReference>
<keyword evidence="6 7" id="KW-0472">Membrane</keyword>
<feature type="transmembrane region" description="Helical" evidence="7">
    <location>
        <begin position="149"/>
        <end position="170"/>
    </location>
</feature>
<keyword evidence="9" id="KW-1185">Reference proteome</keyword>
<comment type="subcellular location">
    <subcellularLocation>
        <location evidence="1">Endomembrane system</location>
        <topology evidence="1">Multi-pass membrane protein</topology>
    </subcellularLocation>
    <subcellularLocation>
        <location evidence="7">Lysosome membrane</location>
        <topology evidence="7">Multi-pass membrane protein</topology>
    </subcellularLocation>
</comment>
<keyword evidence="7" id="KW-0458">Lysosome</keyword>
<protein>
    <recommendedName>
        <fullName evidence="7">Battenin</fullName>
    </recommendedName>
</protein>
<keyword evidence="4 7" id="KW-0812">Transmembrane</keyword>
<evidence type="ECO:0000256" key="6">
    <source>
        <dbReference type="ARBA" id="ARBA00023136"/>
    </source>
</evidence>
<feature type="transmembrane region" description="Helical" evidence="7">
    <location>
        <begin position="367"/>
        <end position="390"/>
    </location>
</feature>
<dbReference type="PIRSF" id="PIRSF015974">
    <property type="entry name" value="CLN3_BTN1"/>
    <property type="match status" value="1"/>
</dbReference>
<dbReference type="Pfam" id="PF02487">
    <property type="entry name" value="CLN3"/>
    <property type="match status" value="1"/>
</dbReference>
<dbReference type="AlphaFoldDB" id="A0ABD1EG59"/>
<dbReference type="Gene3D" id="1.20.1250.20">
    <property type="entry name" value="MFS general substrate transporter like domains"/>
    <property type="match status" value="1"/>
</dbReference>
<evidence type="ECO:0000256" key="5">
    <source>
        <dbReference type="ARBA" id="ARBA00022989"/>
    </source>
</evidence>
<feature type="transmembrane region" description="Helical" evidence="7">
    <location>
        <begin position="22"/>
        <end position="43"/>
    </location>
</feature>
<evidence type="ECO:0000256" key="3">
    <source>
        <dbReference type="ARBA" id="ARBA00022448"/>
    </source>
</evidence>
<proteinExistence type="inferred from homology"/>
<dbReference type="InterPro" id="IPR003492">
    <property type="entry name" value="Battenin_disease_Cln3"/>
</dbReference>
<dbReference type="PANTHER" id="PTHR10981">
    <property type="entry name" value="BATTENIN"/>
    <property type="match status" value="1"/>
</dbReference>
<feature type="transmembrane region" description="Helical" evidence="7">
    <location>
        <begin position="327"/>
        <end position="346"/>
    </location>
</feature>
<comment type="caution">
    <text evidence="8">The sequence shown here is derived from an EMBL/GenBank/DDBJ whole genome shotgun (WGS) entry which is preliminary data.</text>
</comment>
<reference evidence="8 9" key="1">
    <citation type="submission" date="2024-05" db="EMBL/GenBank/DDBJ databases">
        <title>Genetic variation in Jamaican populations of the coffee berry borer (Hypothenemus hampei).</title>
        <authorList>
            <person name="Errbii M."/>
            <person name="Myrie A."/>
        </authorList>
    </citation>
    <scope>NUCLEOTIDE SEQUENCE [LARGE SCALE GENOMIC DNA]</scope>
    <source>
        <strain evidence="8">JA-Hopewell-2020-01-JO</strain>
        <tissue evidence="8">Whole body</tissue>
    </source>
</reference>
<sequence>MTESALDTLPNFRRKHLIRSLIAYWILGLCNNYGYVVMLTAANDIISQYEEPEESSKIRDNCKYMSTGAILLADILPSLIIKLAAPFIPFVIHFRVAVCVLLAASGYLSVAFSKTIFVSILGVVLTAICSGLGEVTYLQYCSFYKKSVISAWSSGTGGAGVIGALSYSLLQSIGMQTALLIMLIIPTLTAISFWIILPAPSEHDIAAALEIQKKVNEDEIKQPKETFFRKLKLIPALLKYIIPLGLVYLFEYFINQGTFEIIQIPNSSVSVDSQYRWLQVTYQVGVFISRSSVNLIHIKQIWIMAVLQGMNVIIFTTEAIYYYIPNFYIIVALVLWEGLLGGLAYVNTYYRIANEAEQENKQFSMAITGFGDSAGISLAGIFAILAHNAICNIPVPS</sequence>
<name>A0ABD1EG59_HYPHA</name>
<keyword evidence="3" id="KW-0813">Transport</keyword>
<keyword evidence="5 7" id="KW-1133">Transmembrane helix</keyword>
<feature type="transmembrane region" description="Helical" evidence="7">
    <location>
        <begin position="301"/>
        <end position="321"/>
    </location>
</feature>
<evidence type="ECO:0000313" key="9">
    <source>
        <dbReference type="Proteomes" id="UP001566132"/>
    </source>
</evidence>
<dbReference type="PANTHER" id="PTHR10981:SF0">
    <property type="entry name" value="BATTENIN"/>
    <property type="match status" value="1"/>
</dbReference>
<comment type="similarity">
    <text evidence="2 7">Belongs to the battenin family.</text>
</comment>
<feature type="transmembrane region" description="Helical" evidence="7">
    <location>
        <begin position="87"/>
        <end position="108"/>
    </location>
</feature>
<dbReference type="GO" id="GO:0005765">
    <property type="term" value="C:lysosomal membrane"/>
    <property type="evidence" value="ECO:0007669"/>
    <property type="project" value="UniProtKB-SubCell"/>
</dbReference>
<feature type="transmembrane region" description="Helical" evidence="7">
    <location>
        <begin position="177"/>
        <end position="197"/>
    </location>
</feature>
<gene>
    <name evidence="8" type="ORF">ABEB36_011500</name>
</gene>
<feature type="transmembrane region" description="Helical" evidence="7">
    <location>
        <begin position="115"/>
        <end position="137"/>
    </location>
</feature>
<feature type="transmembrane region" description="Helical" evidence="7">
    <location>
        <begin position="233"/>
        <end position="254"/>
    </location>
</feature>
<evidence type="ECO:0000256" key="4">
    <source>
        <dbReference type="ARBA" id="ARBA00022692"/>
    </source>
</evidence>